<dbReference type="Pfam" id="PF07655">
    <property type="entry name" value="Secretin_N_2"/>
    <property type="match status" value="1"/>
</dbReference>
<dbReference type="InterPro" id="IPR011514">
    <property type="entry name" value="Secretin_N_2"/>
</dbReference>
<dbReference type="OrthoDB" id="8190854at2759"/>
<dbReference type="Gene3D" id="3.30.1370.130">
    <property type="match status" value="1"/>
</dbReference>
<dbReference type="EMBL" id="ASPP01047084">
    <property type="protein sequence ID" value="ETN98297.1"/>
    <property type="molecule type" value="Genomic_DNA"/>
</dbReference>
<feature type="region of interest" description="Disordered" evidence="4">
    <location>
        <begin position="140"/>
        <end position="170"/>
    </location>
</feature>
<dbReference type="AlphaFoldDB" id="X6L8I6"/>
<evidence type="ECO:0000256" key="4">
    <source>
        <dbReference type="SAM" id="MobiDB-lite"/>
    </source>
</evidence>
<name>X6L8I6_RETFI</name>
<evidence type="ECO:0000256" key="1">
    <source>
        <dbReference type="ARBA" id="ARBA00004370"/>
    </source>
</evidence>
<keyword evidence="3" id="KW-0472">Membrane</keyword>
<evidence type="ECO:0000256" key="3">
    <source>
        <dbReference type="ARBA" id="ARBA00023136"/>
    </source>
</evidence>
<evidence type="ECO:0000313" key="7">
    <source>
        <dbReference type="Proteomes" id="UP000023152"/>
    </source>
</evidence>
<feature type="compositionally biased region" description="Gly residues" evidence="4">
    <location>
        <begin position="145"/>
        <end position="158"/>
    </location>
</feature>
<comment type="subcellular location">
    <subcellularLocation>
        <location evidence="1">Membrane</location>
    </subcellularLocation>
</comment>
<evidence type="ECO:0000313" key="6">
    <source>
        <dbReference type="EMBL" id="ETN98297.1"/>
    </source>
</evidence>
<keyword evidence="7" id="KW-1185">Reference proteome</keyword>
<reference evidence="6 7" key="1">
    <citation type="journal article" date="2013" name="Curr. Biol.">
        <title>The Genome of the Foraminiferan Reticulomyxa filosa.</title>
        <authorList>
            <person name="Glockner G."/>
            <person name="Hulsmann N."/>
            <person name="Schleicher M."/>
            <person name="Noegel A.A."/>
            <person name="Eichinger L."/>
            <person name="Gallinger C."/>
            <person name="Pawlowski J."/>
            <person name="Sierra R."/>
            <person name="Euteneuer U."/>
            <person name="Pillet L."/>
            <person name="Moustafa A."/>
            <person name="Platzer M."/>
            <person name="Groth M."/>
            <person name="Szafranski K."/>
            <person name="Schliwa M."/>
        </authorList>
    </citation>
    <scope>NUCLEOTIDE SEQUENCE [LARGE SCALE GENOMIC DNA]</scope>
</reference>
<gene>
    <name evidence="6" type="ORF">RFI_39215</name>
</gene>
<evidence type="ECO:0000256" key="2">
    <source>
        <dbReference type="ARBA" id="ARBA00022729"/>
    </source>
</evidence>
<protein>
    <recommendedName>
        <fullName evidence="5">Secretin N-terminal domain-containing protein</fullName>
    </recommendedName>
</protein>
<accession>X6L8I6</accession>
<comment type="caution">
    <text evidence="6">The sequence shown here is derived from an EMBL/GenBank/DDBJ whole genome shotgun (WGS) entry which is preliminary data.</text>
</comment>
<dbReference type="Proteomes" id="UP000023152">
    <property type="component" value="Unassembled WGS sequence"/>
</dbReference>
<dbReference type="GO" id="GO:0019867">
    <property type="term" value="C:outer membrane"/>
    <property type="evidence" value="ECO:0007669"/>
    <property type="project" value="InterPro"/>
</dbReference>
<evidence type="ECO:0000259" key="5">
    <source>
        <dbReference type="Pfam" id="PF07655"/>
    </source>
</evidence>
<feature type="domain" description="Secretin N-terminal" evidence="5">
    <location>
        <begin position="114"/>
        <end position="194"/>
    </location>
</feature>
<proteinExistence type="predicted"/>
<dbReference type="PANTHER" id="PTHR30332">
    <property type="entry name" value="PROBABLE GENERAL SECRETION PATHWAY PROTEIN D"/>
    <property type="match status" value="1"/>
</dbReference>
<dbReference type="GO" id="GO:0009306">
    <property type="term" value="P:protein secretion"/>
    <property type="evidence" value="ECO:0007669"/>
    <property type="project" value="TreeGrafter"/>
</dbReference>
<feature type="compositionally biased region" description="Polar residues" evidence="4">
    <location>
        <begin position="160"/>
        <end position="170"/>
    </location>
</feature>
<dbReference type="InterPro" id="IPR050810">
    <property type="entry name" value="Bact_Secretion_Sys_Channel"/>
</dbReference>
<feature type="non-terminal residue" evidence="6">
    <location>
        <position position="1"/>
    </location>
</feature>
<keyword evidence="2" id="KW-0732">Signal</keyword>
<dbReference type="PANTHER" id="PTHR30332:SF24">
    <property type="entry name" value="SECRETIN GSPD-RELATED"/>
    <property type="match status" value="1"/>
</dbReference>
<organism evidence="6 7">
    <name type="scientific">Reticulomyxa filosa</name>
    <dbReference type="NCBI Taxonomy" id="46433"/>
    <lineage>
        <taxon>Eukaryota</taxon>
        <taxon>Sar</taxon>
        <taxon>Rhizaria</taxon>
        <taxon>Retaria</taxon>
        <taxon>Foraminifera</taxon>
        <taxon>Monothalamids</taxon>
        <taxon>Reticulomyxidae</taxon>
        <taxon>Reticulomyxa</taxon>
    </lineage>
</organism>
<sequence>SNKQQELVTKSEETELPFSPVILGPESPDVLSSKTVTLSITEDIPIKDVLIELSRLADLELALDPNITGGIILKVKDRPINDVIEMVVDQASLRYSVENGVLRVQKDGPYLINYTVDYINLNRSSKGSMTTQTQVLSVDLTGSNSAGGGSGGSSGGANGENQGLNSGSSNEITTSYDGDLWKSIEENLSRILYGHEQALIKTANEEIKPTLYFTVNRQAGLIGVMADSKKQKAIKKYLDQVKLTLSAQVLIEAKIIEVQLNQAYSAGIDWKNASGDNLLANFLYAPTITKDSIFQGIVKSDIQMGNKLQHMLRFIEGFGTTRILPNPRISALNNQVAVLTFATNKPYFTVSGSIQQQAANATGLVINQPLSISSTLKTVPIGIILSMQPSINLDTKEIAMNFAQAYQAPIQQMI</sequence>